<dbReference type="Proteomes" id="UP000018144">
    <property type="component" value="Unassembled WGS sequence"/>
</dbReference>
<name>U4KW89_PYROM</name>
<gene>
    <name evidence="2" type="ORF">PCON_05550</name>
</gene>
<evidence type="ECO:0000256" key="1">
    <source>
        <dbReference type="SAM" id="MobiDB-lite"/>
    </source>
</evidence>
<evidence type="ECO:0000313" key="2">
    <source>
        <dbReference type="EMBL" id="CCX05963.1"/>
    </source>
</evidence>
<sequence>MALALLPSPPDPPTALLPAPIPKAIWDNPFPGPDFPITIMGDKYLYPENPNITLYLPGCGTITQASDGKRTFVSDPGCERNVPGEVNGNSLFLITGSESTQPLALSATSSDQEVINYVNKNKLKRPDDDDVPLWALIPIPDPLLIGPVATESERDDGSEAEDVFTDNEDD</sequence>
<feature type="compositionally biased region" description="Acidic residues" evidence="1">
    <location>
        <begin position="158"/>
        <end position="170"/>
    </location>
</feature>
<dbReference type="AlphaFoldDB" id="U4KW89"/>
<feature type="region of interest" description="Disordered" evidence="1">
    <location>
        <begin position="145"/>
        <end position="170"/>
    </location>
</feature>
<evidence type="ECO:0000313" key="3">
    <source>
        <dbReference type="Proteomes" id="UP000018144"/>
    </source>
</evidence>
<accession>U4KW89</accession>
<reference evidence="2 3" key="1">
    <citation type="journal article" date="2013" name="PLoS Genet.">
        <title>The genome and development-dependent transcriptomes of Pyronema confluens: a window into fungal evolution.</title>
        <authorList>
            <person name="Traeger S."/>
            <person name="Altegoer F."/>
            <person name="Freitag M."/>
            <person name="Gabaldon T."/>
            <person name="Kempken F."/>
            <person name="Kumar A."/>
            <person name="Marcet-Houben M."/>
            <person name="Poggeler S."/>
            <person name="Stajich J.E."/>
            <person name="Nowrousian M."/>
        </authorList>
    </citation>
    <scope>NUCLEOTIDE SEQUENCE [LARGE SCALE GENOMIC DNA]</scope>
    <source>
        <strain evidence="3">CBS 100304</strain>
        <tissue evidence="2">Vegetative mycelium</tissue>
    </source>
</reference>
<organism evidence="2 3">
    <name type="scientific">Pyronema omphalodes (strain CBS 100304)</name>
    <name type="common">Pyronema confluens</name>
    <dbReference type="NCBI Taxonomy" id="1076935"/>
    <lineage>
        <taxon>Eukaryota</taxon>
        <taxon>Fungi</taxon>
        <taxon>Dikarya</taxon>
        <taxon>Ascomycota</taxon>
        <taxon>Pezizomycotina</taxon>
        <taxon>Pezizomycetes</taxon>
        <taxon>Pezizales</taxon>
        <taxon>Pyronemataceae</taxon>
        <taxon>Pyronema</taxon>
    </lineage>
</organism>
<keyword evidence="3" id="KW-1185">Reference proteome</keyword>
<proteinExistence type="predicted"/>
<dbReference type="EMBL" id="HF935278">
    <property type="protein sequence ID" value="CCX05963.1"/>
    <property type="molecule type" value="Genomic_DNA"/>
</dbReference>
<protein>
    <submittedName>
        <fullName evidence="2">Uncharacterized protein</fullName>
    </submittedName>
</protein>